<dbReference type="Proteomes" id="UP001595967">
    <property type="component" value="Unassembled WGS sequence"/>
</dbReference>
<gene>
    <name evidence="2" type="primary">ugpQ</name>
    <name evidence="2" type="ORF">ACFO3A_06360</name>
</gene>
<reference evidence="3" key="1">
    <citation type="journal article" date="2019" name="Int. J. Syst. Evol. Microbiol.">
        <title>The Global Catalogue of Microorganisms (GCM) 10K type strain sequencing project: providing services to taxonomists for standard genome sequencing and annotation.</title>
        <authorList>
            <consortium name="The Broad Institute Genomics Platform"/>
            <consortium name="The Broad Institute Genome Sequencing Center for Infectious Disease"/>
            <person name="Wu L."/>
            <person name="Ma J."/>
        </authorList>
    </citation>
    <scope>NUCLEOTIDE SEQUENCE [LARGE SCALE GENOMIC DNA]</scope>
    <source>
        <strain evidence="3">JCM 11650</strain>
    </source>
</reference>
<dbReference type="PANTHER" id="PTHR46211">
    <property type="entry name" value="GLYCEROPHOSPHORYL DIESTER PHOSPHODIESTERASE"/>
    <property type="match status" value="1"/>
</dbReference>
<dbReference type="EC" id="3.1.4.46" evidence="2"/>
<dbReference type="SUPFAM" id="SSF51695">
    <property type="entry name" value="PLC-like phosphodiesterases"/>
    <property type="match status" value="1"/>
</dbReference>
<feature type="domain" description="GP-PDE" evidence="1">
    <location>
        <begin position="10"/>
        <end position="256"/>
    </location>
</feature>
<accession>A0ABV9GX01</accession>
<dbReference type="PANTHER" id="PTHR46211:SF1">
    <property type="entry name" value="GLYCEROPHOSPHODIESTER PHOSPHODIESTERASE, CYTOPLASMIC"/>
    <property type="match status" value="1"/>
</dbReference>
<dbReference type="GO" id="GO:0008889">
    <property type="term" value="F:glycerophosphodiester phosphodiesterase activity"/>
    <property type="evidence" value="ECO:0007669"/>
    <property type="project" value="UniProtKB-EC"/>
</dbReference>
<proteinExistence type="predicted"/>
<name>A0ABV9GX01_9BURK</name>
<evidence type="ECO:0000313" key="2">
    <source>
        <dbReference type="EMBL" id="MFC4621837.1"/>
    </source>
</evidence>
<keyword evidence="3" id="KW-1185">Reference proteome</keyword>
<dbReference type="Pfam" id="PF03009">
    <property type="entry name" value="GDPD"/>
    <property type="match status" value="1"/>
</dbReference>
<dbReference type="NCBIfam" id="NF006989">
    <property type="entry name" value="PRK09454.1"/>
    <property type="match status" value="1"/>
</dbReference>
<evidence type="ECO:0000313" key="3">
    <source>
        <dbReference type="Proteomes" id="UP001595967"/>
    </source>
</evidence>
<keyword evidence="2" id="KW-0378">Hydrolase</keyword>
<evidence type="ECO:0000259" key="1">
    <source>
        <dbReference type="PROSITE" id="PS51704"/>
    </source>
</evidence>
<comment type="caution">
    <text evidence="2">The sequence shown here is derived from an EMBL/GenBank/DDBJ whole genome shotgun (WGS) entry which is preliminary data.</text>
</comment>
<dbReference type="EMBL" id="JBHSEW010000004">
    <property type="protein sequence ID" value="MFC4621837.1"/>
    <property type="molecule type" value="Genomic_DNA"/>
</dbReference>
<dbReference type="InterPro" id="IPR030395">
    <property type="entry name" value="GP_PDE_dom"/>
</dbReference>
<dbReference type="PROSITE" id="PS51704">
    <property type="entry name" value="GP_PDE"/>
    <property type="match status" value="1"/>
</dbReference>
<sequence>MSSTSAWPYPRWIAHRGAGALAPENTLEAFRLGARHGWRMFECDAKLSADGVLFLLHDSTLERTTNGHGPAGRHGMGALAQLDAGSWHSRAYAGAAIPTLEALVRFCLANGLLLNVEIKPNPGQAWQTGQAVGELLARLWPDDRPAPLLSSFHPSALDGARSTAPALPRGLLVDDFATGSTDGDAALAQAAALECRALILNYRLWLEHPALVAQAHGAALRCLGYTVNDPADARRLIGLGVDGLITDRIELFVPDYPGDCR</sequence>
<organism evidence="2 3">
    <name type="scientific">Comamonas nitrativorans</name>
    <dbReference type="NCBI Taxonomy" id="108437"/>
    <lineage>
        <taxon>Bacteria</taxon>
        <taxon>Pseudomonadati</taxon>
        <taxon>Pseudomonadota</taxon>
        <taxon>Betaproteobacteria</taxon>
        <taxon>Burkholderiales</taxon>
        <taxon>Comamonadaceae</taxon>
        <taxon>Comamonas</taxon>
    </lineage>
</organism>
<protein>
    <submittedName>
        <fullName evidence="2">Glycerophosphodiester phosphodiesterase</fullName>
        <ecNumber evidence="2">3.1.4.46</ecNumber>
    </submittedName>
</protein>
<dbReference type="Gene3D" id="3.20.20.190">
    <property type="entry name" value="Phosphatidylinositol (PI) phosphodiesterase"/>
    <property type="match status" value="1"/>
</dbReference>
<dbReference type="InterPro" id="IPR017946">
    <property type="entry name" value="PLC-like_Pdiesterase_TIM-brl"/>
</dbReference>
<dbReference type="RefSeq" id="WP_377724945.1">
    <property type="nucleotide sequence ID" value="NZ_JBHSEW010000004.1"/>
</dbReference>